<dbReference type="OrthoDB" id="2496668at2"/>
<dbReference type="EMBL" id="RBAH01000033">
    <property type="protein sequence ID" value="RKN70097.1"/>
    <property type="molecule type" value="Genomic_DNA"/>
</dbReference>
<comment type="caution">
    <text evidence="2">The sequence shown here is derived from an EMBL/GenBank/DDBJ whole genome shotgun (WGS) entry which is preliminary data.</text>
</comment>
<dbReference type="RefSeq" id="WP_120751204.1">
    <property type="nucleotide sequence ID" value="NZ_RBAH01000033.1"/>
</dbReference>
<evidence type="ECO:0000313" key="3">
    <source>
        <dbReference type="Proteomes" id="UP000282311"/>
    </source>
</evidence>
<keyword evidence="1" id="KW-0732">Signal</keyword>
<feature type="signal peptide" evidence="1">
    <location>
        <begin position="1"/>
        <end position="27"/>
    </location>
</feature>
<feature type="chain" id="PRO_5017407927" description="Copper amine oxidase N-terminal domain-containing protein" evidence="1">
    <location>
        <begin position="28"/>
        <end position="559"/>
    </location>
</feature>
<evidence type="ECO:0008006" key="4">
    <source>
        <dbReference type="Google" id="ProtNLM"/>
    </source>
</evidence>
<organism evidence="2 3">
    <name type="scientific">Paenibacillus ginsengarvi</name>
    <dbReference type="NCBI Taxonomy" id="400777"/>
    <lineage>
        <taxon>Bacteria</taxon>
        <taxon>Bacillati</taxon>
        <taxon>Bacillota</taxon>
        <taxon>Bacilli</taxon>
        <taxon>Bacillales</taxon>
        <taxon>Paenibacillaceae</taxon>
        <taxon>Paenibacillus</taxon>
    </lineage>
</organism>
<dbReference type="AlphaFoldDB" id="A0A3B0BDE4"/>
<evidence type="ECO:0000313" key="2">
    <source>
        <dbReference type="EMBL" id="RKN70097.1"/>
    </source>
</evidence>
<gene>
    <name evidence="2" type="ORF">D7M11_31220</name>
</gene>
<proteinExistence type="predicted"/>
<sequence>MKRQFTAALAAIVCAAMAVIPAPNAKAQSKEPTVGTVIGSVLSTDIRTFINGEPIRSMNIGGSTAIAVTDLRSYGFDVSWDPSERKVGIYPNPTKKVQPTYSPVADGNKSIGNKLADVMATDIRTVALGKVIPSFNIGGTTAVFLQDLDPLLGSLEWNVKMRTASFTNNKSAVPDQKAVQSAIYPLQVEHLSNNGFTIQFSDDGMYFGDQRIGFGQDGRAMLSVAWMAEMLGYKLEKREDGLYFYNDTCGFLIGTDLEMAELYWFDGKADETKLTFPAVERDGELYAFEYDLKELFGYTGNWNSDTRQLQVEFARFDVKDFGIPEHKDSYWYVLKGLFFAPLTMDMPMLTVTVSRGGKTFGGSSSMALSEQKTASGAPIYEFASEAPLDLGENEVKVEFRMRKRIVFSKTFIHTVKPELLDPVINYGDLRHRFGDFSSITLESPASGLVRAKDGKVEVKGTVTKARGTGLHAVIEKEDGAKWTDFETAEITFDADHFSAVLPLEHGKGRYMITLRSHLSVPAQRQPGTYIDIVRFYVDYQDGLPHIVGMDGNEGFSWGK</sequence>
<accession>A0A3B0BDE4</accession>
<dbReference type="Proteomes" id="UP000282311">
    <property type="component" value="Unassembled WGS sequence"/>
</dbReference>
<protein>
    <recommendedName>
        <fullName evidence="4">Copper amine oxidase N-terminal domain-containing protein</fullName>
    </recommendedName>
</protein>
<reference evidence="2 3" key="1">
    <citation type="journal article" date="2007" name="Int. J. Syst. Evol. Microbiol.">
        <title>Paenibacillus ginsengarvi sp. nov., isolated from soil from ginseng cultivation.</title>
        <authorList>
            <person name="Yoon M.H."/>
            <person name="Ten L.N."/>
            <person name="Im W.T."/>
        </authorList>
    </citation>
    <scope>NUCLEOTIDE SEQUENCE [LARGE SCALE GENOMIC DNA]</scope>
    <source>
        <strain evidence="2 3">KCTC 13059</strain>
    </source>
</reference>
<evidence type="ECO:0000256" key="1">
    <source>
        <dbReference type="SAM" id="SignalP"/>
    </source>
</evidence>
<keyword evidence="3" id="KW-1185">Reference proteome</keyword>
<name>A0A3B0BDE4_9BACL</name>